<evidence type="ECO:0000313" key="2">
    <source>
        <dbReference type="EMBL" id="MFC6096626.1"/>
    </source>
</evidence>
<feature type="transmembrane region" description="Helical" evidence="1">
    <location>
        <begin position="9"/>
        <end position="32"/>
    </location>
</feature>
<feature type="transmembrane region" description="Helical" evidence="1">
    <location>
        <begin position="52"/>
        <end position="74"/>
    </location>
</feature>
<gene>
    <name evidence="2" type="ORF">ACFPVY_08200</name>
</gene>
<feature type="transmembrane region" description="Helical" evidence="1">
    <location>
        <begin position="81"/>
        <end position="101"/>
    </location>
</feature>
<sequence length="170" mass="19835">MKTLKIQLIFFQILGTLFIIFGCFRIVYYFYSDFYKSLISNKRMDMNVYSEITNVQMTLALIAPILIVLTVSILNYKRKISALNSILLFVLIILLFLLHAVNNPYLNPYINSFGYIFVNDFKTAFLITSLTCFILGGIFIKKSYDWDSLVTFRKKEKKEIETIDDIKGNL</sequence>
<dbReference type="RefSeq" id="WP_379791482.1">
    <property type="nucleotide sequence ID" value="NZ_JBHSQB010000007.1"/>
</dbReference>
<dbReference type="EMBL" id="JBHSQB010000007">
    <property type="protein sequence ID" value="MFC6096626.1"/>
    <property type="molecule type" value="Genomic_DNA"/>
</dbReference>
<accession>A0ABW1PNY2</accession>
<evidence type="ECO:0000256" key="1">
    <source>
        <dbReference type="SAM" id="Phobius"/>
    </source>
</evidence>
<comment type="caution">
    <text evidence="2">The sequence shown here is derived from an EMBL/GenBank/DDBJ whole genome shotgun (WGS) entry which is preliminary data.</text>
</comment>
<dbReference type="Proteomes" id="UP001596287">
    <property type="component" value="Unassembled WGS sequence"/>
</dbReference>
<reference evidence="3" key="1">
    <citation type="journal article" date="2019" name="Int. J. Syst. Evol. Microbiol.">
        <title>The Global Catalogue of Microorganisms (GCM) 10K type strain sequencing project: providing services to taxonomists for standard genome sequencing and annotation.</title>
        <authorList>
            <consortium name="The Broad Institute Genomics Platform"/>
            <consortium name="The Broad Institute Genome Sequencing Center for Infectious Disease"/>
            <person name="Wu L."/>
            <person name="Ma J."/>
        </authorList>
    </citation>
    <scope>NUCLEOTIDE SEQUENCE [LARGE SCALE GENOMIC DNA]</scope>
    <source>
        <strain evidence="3">CCUG 49679</strain>
    </source>
</reference>
<name>A0ABW1PNY2_9FLAO</name>
<keyword evidence="1" id="KW-1133">Transmembrane helix</keyword>
<proteinExistence type="predicted"/>
<keyword evidence="1" id="KW-0812">Transmembrane</keyword>
<keyword evidence="3" id="KW-1185">Reference proteome</keyword>
<dbReference type="PROSITE" id="PS51257">
    <property type="entry name" value="PROKAR_LIPOPROTEIN"/>
    <property type="match status" value="1"/>
</dbReference>
<protein>
    <submittedName>
        <fullName evidence="2">Uncharacterized protein</fullName>
    </submittedName>
</protein>
<organism evidence="2 3">
    <name type="scientific">Flavobacterium qiangtangense</name>
    <dbReference type="NCBI Taxonomy" id="1442595"/>
    <lineage>
        <taxon>Bacteria</taxon>
        <taxon>Pseudomonadati</taxon>
        <taxon>Bacteroidota</taxon>
        <taxon>Flavobacteriia</taxon>
        <taxon>Flavobacteriales</taxon>
        <taxon>Flavobacteriaceae</taxon>
        <taxon>Flavobacterium</taxon>
    </lineage>
</organism>
<keyword evidence="1" id="KW-0472">Membrane</keyword>
<evidence type="ECO:0000313" key="3">
    <source>
        <dbReference type="Proteomes" id="UP001596287"/>
    </source>
</evidence>
<feature type="transmembrane region" description="Helical" evidence="1">
    <location>
        <begin position="121"/>
        <end position="140"/>
    </location>
</feature>